<gene>
    <name evidence="1" type="ORF">LEP1GSC067_4839</name>
</gene>
<comment type="caution">
    <text evidence="1">The sequence shown here is derived from an EMBL/GenBank/DDBJ whole genome shotgun (WGS) entry which is preliminary data.</text>
</comment>
<evidence type="ECO:0000313" key="1">
    <source>
        <dbReference type="EMBL" id="EMF44880.1"/>
    </source>
</evidence>
<dbReference type="AlphaFoldDB" id="M3ED47"/>
<dbReference type="EMBL" id="AKWW02000005">
    <property type="protein sequence ID" value="EMF44880.1"/>
    <property type="molecule type" value="Genomic_DNA"/>
</dbReference>
<reference evidence="1 2" key="1">
    <citation type="submission" date="2013-01" db="EMBL/GenBank/DDBJ databases">
        <authorList>
            <person name="Harkins D.M."/>
            <person name="Durkin A.S."/>
            <person name="Brinkac L.M."/>
            <person name="Haft D.H."/>
            <person name="Selengut J.D."/>
            <person name="Sanka R."/>
            <person name="DePew J."/>
            <person name="Purushe J."/>
            <person name="Hartskeerl R.A."/>
            <person name="Ahmed A."/>
            <person name="van der Linden H."/>
            <person name="Goris M.G.A."/>
            <person name="Vinetz J.M."/>
            <person name="Sutton G.G."/>
            <person name="Nierman W.C."/>
            <person name="Fouts D.E."/>
        </authorList>
    </citation>
    <scope>NUCLEOTIDE SEQUENCE [LARGE SCALE GENOMIC DNA]</scope>
    <source>
        <strain evidence="1 2">TE 1992</strain>
    </source>
</reference>
<evidence type="ECO:0000313" key="2">
    <source>
        <dbReference type="Proteomes" id="UP000011754"/>
    </source>
</evidence>
<accession>M3ED47</accession>
<name>M3ED47_LEPIR</name>
<organism evidence="1 2">
    <name type="scientific">Leptospira interrogans serovar Lora str. TE 1992</name>
    <dbReference type="NCBI Taxonomy" id="1193028"/>
    <lineage>
        <taxon>Bacteria</taxon>
        <taxon>Pseudomonadati</taxon>
        <taxon>Spirochaetota</taxon>
        <taxon>Spirochaetia</taxon>
        <taxon>Leptospirales</taxon>
        <taxon>Leptospiraceae</taxon>
        <taxon>Leptospira</taxon>
    </lineage>
</organism>
<protein>
    <submittedName>
        <fullName evidence="1">Uncharacterized protein</fullName>
    </submittedName>
</protein>
<proteinExistence type="predicted"/>
<dbReference type="Proteomes" id="UP000011754">
    <property type="component" value="Unassembled WGS sequence"/>
</dbReference>
<sequence length="47" mass="5341">MICSSSHITLQTNLSFVVVPTLKKSICKVQISNFFRIMSFLRQAHVS</sequence>